<dbReference type="InterPro" id="IPR000182">
    <property type="entry name" value="GNAT_dom"/>
</dbReference>
<evidence type="ECO:0000256" key="2">
    <source>
        <dbReference type="ARBA" id="ARBA00023315"/>
    </source>
</evidence>
<dbReference type="PANTHER" id="PTHR43877:SF2">
    <property type="entry name" value="AMINOALKYLPHOSPHONATE N-ACETYLTRANSFERASE-RELATED"/>
    <property type="match status" value="1"/>
</dbReference>
<dbReference type="RefSeq" id="WP_107013127.1">
    <property type="nucleotide sequence ID" value="NZ_CP028136.1"/>
</dbReference>
<gene>
    <name evidence="4" type="ORF">C7S20_14360</name>
</gene>
<accession>A0A2R3Z7T2</accession>
<dbReference type="PROSITE" id="PS51186">
    <property type="entry name" value="GNAT"/>
    <property type="match status" value="1"/>
</dbReference>
<dbReference type="OrthoDB" id="9803233at2"/>
<evidence type="ECO:0000256" key="1">
    <source>
        <dbReference type="ARBA" id="ARBA00022679"/>
    </source>
</evidence>
<dbReference type="Pfam" id="PF00583">
    <property type="entry name" value="Acetyltransf_1"/>
    <property type="match status" value="1"/>
</dbReference>
<keyword evidence="1 4" id="KW-0808">Transferase</keyword>
<evidence type="ECO:0000313" key="4">
    <source>
        <dbReference type="EMBL" id="AVR46353.1"/>
    </source>
</evidence>
<reference evidence="5" key="1">
    <citation type="submission" date="2018-03" db="EMBL/GenBank/DDBJ databases">
        <title>Gramella fulva sp. nov., isolated from a dry surface of tidal flat.</title>
        <authorList>
            <person name="Hwang S.H."/>
            <person name="Hwang W.M."/>
            <person name="Kang K."/>
            <person name="Ahn T.-Y."/>
        </authorList>
    </citation>
    <scope>NUCLEOTIDE SEQUENCE [LARGE SCALE GENOMIC DNA]</scope>
    <source>
        <strain evidence="5">SH35</strain>
    </source>
</reference>
<dbReference type="PANTHER" id="PTHR43877">
    <property type="entry name" value="AMINOALKYLPHOSPHONATE N-ACETYLTRANSFERASE-RELATED-RELATED"/>
    <property type="match status" value="1"/>
</dbReference>
<keyword evidence="2" id="KW-0012">Acyltransferase</keyword>
<keyword evidence="5" id="KW-1185">Reference proteome</keyword>
<dbReference type="KEGG" id="grs:C7S20_14360"/>
<organism evidence="4 5">
    <name type="scientific">Christiangramia fulva</name>
    <dbReference type="NCBI Taxonomy" id="2126553"/>
    <lineage>
        <taxon>Bacteria</taxon>
        <taxon>Pseudomonadati</taxon>
        <taxon>Bacteroidota</taxon>
        <taxon>Flavobacteriia</taxon>
        <taxon>Flavobacteriales</taxon>
        <taxon>Flavobacteriaceae</taxon>
        <taxon>Christiangramia</taxon>
    </lineage>
</organism>
<dbReference type="CDD" id="cd04301">
    <property type="entry name" value="NAT_SF"/>
    <property type="match status" value="1"/>
</dbReference>
<dbReference type="SUPFAM" id="SSF55729">
    <property type="entry name" value="Acyl-CoA N-acyltransferases (Nat)"/>
    <property type="match status" value="1"/>
</dbReference>
<dbReference type="Gene3D" id="3.40.630.30">
    <property type="match status" value="1"/>
</dbReference>
<proteinExistence type="predicted"/>
<dbReference type="InterPro" id="IPR050832">
    <property type="entry name" value="Bact_Acetyltransf"/>
</dbReference>
<evidence type="ECO:0000259" key="3">
    <source>
        <dbReference type="PROSITE" id="PS51186"/>
    </source>
</evidence>
<sequence length="150" mass="17672">MIRSIRTNSSNQDFRNLVKKLDADLAIRDGDEHDFYDQFNKIDKLKYVVVLYNDETAVACGAIKEYEAGVMEIKRMFVLPRERNKGYASLILRELEKWAWELGYKKCILETGVKQIEAVGLYHRNNYSRIANYPPYDKMENSLCFQKLLF</sequence>
<dbReference type="Proteomes" id="UP000241507">
    <property type="component" value="Chromosome"/>
</dbReference>
<protein>
    <submittedName>
        <fullName evidence="4">GNAT family N-acetyltransferase</fullName>
    </submittedName>
</protein>
<evidence type="ECO:0000313" key="5">
    <source>
        <dbReference type="Proteomes" id="UP000241507"/>
    </source>
</evidence>
<name>A0A2R3Z7T2_9FLAO</name>
<dbReference type="GO" id="GO:0016747">
    <property type="term" value="F:acyltransferase activity, transferring groups other than amino-acyl groups"/>
    <property type="evidence" value="ECO:0007669"/>
    <property type="project" value="InterPro"/>
</dbReference>
<feature type="domain" description="N-acetyltransferase" evidence="3">
    <location>
        <begin position="1"/>
        <end position="144"/>
    </location>
</feature>
<dbReference type="InterPro" id="IPR016181">
    <property type="entry name" value="Acyl_CoA_acyltransferase"/>
</dbReference>
<dbReference type="AlphaFoldDB" id="A0A2R3Z7T2"/>
<dbReference type="EMBL" id="CP028136">
    <property type="protein sequence ID" value="AVR46353.1"/>
    <property type="molecule type" value="Genomic_DNA"/>
</dbReference>